<evidence type="ECO:0000256" key="7">
    <source>
        <dbReference type="ARBA" id="ARBA00023237"/>
    </source>
</evidence>
<evidence type="ECO:0000256" key="6">
    <source>
        <dbReference type="ARBA" id="ARBA00023136"/>
    </source>
</evidence>
<dbReference type="GO" id="GO:0009279">
    <property type="term" value="C:cell outer membrane"/>
    <property type="evidence" value="ECO:0007669"/>
    <property type="project" value="UniProtKB-SubCell"/>
</dbReference>
<evidence type="ECO:0000256" key="9">
    <source>
        <dbReference type="RuleBase" id="RU003357"/>
    </source>
</evidence>
<evidence type="ECO:0000313" key="13">
    <source>
        <dbReference type="EMBL" id="GFE83239.1"/>
    </source>
</evidence>
<evidence type="ECO:0000256" key="1">
    <source>
        <dbReference type="ARBA" id="ARBA00004571"/>
    </source>
</evidence>
<evidence type="ECO:0000256" key="3">
    <source>
        <dbReference type="ARBA" id="ARBA00022452"/>
    </source>
</evidence>
<feature type="domain" description="TonB-dependent receptor plug" evidence="12">
    <location>
        <begin position="51"/>
        <end position="172"/>
    </location>
</feature>
<keyword evidence="7 8" id="KW-0998">Cell outer membrane</keyword>
<dbReference type="InterPro" id="IPR037066">
    <property type="entry name" value="Plug_dom_sf"/>
</dbReference>
<feature type="chain" id="PRO_5032528214" evidence="10">
    <location>
        <begin position="26"/>
        <end position="978"/>
    </location>
</feature>
<feature type="signal peptide" evidence="10">
    <location>
        <begin position="1"/>
        <end position="25"/>
    </location>
</feature>
<dbReference type="Proteomes" id="UP000445000">
    <property type="component" value="Unassembled WGS sequence"/>
</dbReference>
<dbReference type="PANTHER" id="PTHR47234:SF2">
    <property type="entry name" value="TONB-DEPENDENT RECEPTOR"/>
    <property type="match status" value="1"/>
</dbReference>
<dbReference type="PROSITE" id="PS52016">
    <property type="entry name" value="TONB_DEPENDENT_REC_3"/>
    <property type="match status" value="1"/>
</dbReference>
<keyword evidence="6 8" id="KW-0472">Membrane</keyword>
<comment type="similarity">
    <text evidence="8 9">Belongs to the TonB-dependent receptor family.</text>
</comment>
<dbReference type="Pfam" id="PF00593">
    <property type="entry name" value="TonB_dep_Rec_b-barrel"/>
    <property type="match status" value="1"/>
</dbReference>
<accession>A0A829YJ78</accession>
<dbReference type="EMBL" id="BLJN01000006">
    <property type="protein sequence ID" value="GFE83239.1"/>
    <property type="molecule type" value="Genomic_DNA"/>
</dbReference>
<dbReference type="Pfam" id="PF07715">
    <property type="entry name" value="Plug"/>
    <property type="match status" value="1"/>
</dbReference>
<dbReference type="AlphaFoldDB" id="A0A829YJ78"/>
<proteinExistence type="inferred from homology"/>
<dbReference type="InterPro" id="IPR012910">
    <property type="entry name" value="Plug_dom"/>
</dbReference>
<reference evidence="14" key="1">
    <citation type="submission" date="2020-01" db="EMBL/GenBank/DDBJ databases">
        <title>'Steroidobacter agaridevorans' sp. nov., agar-degrading bacteria isolated from rhizosphere soils.</title>
        <authorList>
            <person name="Ikenaga M."/>
            <person name="Kataoka M."/>
            <person name="Murouchi A."/>
            <person name="Katsuragi S."/>
            <person name="Sakai M."/>
        </authorList>
    </citation>
    <scope>NUCLEOTIDE SEQUENCE [LARGE SCALE GENOMIC DNA]</scope>
    <source>
        <strain evidence="14">YU21-B</strain>
    </source>
</reference>
<evidence type="ECO:0000256" key="5">
    <source>
        <dbReference type="ARBA" id="ARBA00023077"/>
    </source>
</evidence>
<dbReference type="Gene3D" id="2.170.130.10">
    <property type="entry name" value="TonB-dependent receptor, plug domain"/>
    <property type="match status" value="1"/>
</dbReference>
<dbReference type="Gene3D" id="2.40.170.20">
    <property type="entry name" value="TonB-dependent receptor, beta-barrel domain"/>
    <property type="match status" value="1"/>
</dbReference>
<organism evidence="13 14">
    <name type="scientific">Steroidobacter agaridevorans</name>
    <dbReference type="NCBI Taxonomy" id="2695856"/>
    <lineage>
        <taxon>Bacteria</taxon>
        <taxon>Pseudomonadati</taxon>
        <taxon>Pseudomonadota</taxon>
        <taxon>Gammaproteobacteria</taxon>
        <taxon>Steroidobacterales</taxon>
        <taxon>Steroidobacteraceae</taxon>
        <taxon>Steroidobacter</taxon>
    </lineage>
</organism>
<evidence type="ECO:0000259" key="11">
    <source>
        <dbReference type="Pfam" id="PF00593"/>
    </source>
</evidence>
<evidence type="ECO:0000256" key="8">
    <source>
        <dbReference type="PROSITE-ProRule" id="PRU01360"/>
    </source>
</evidence>
<dbReference type="InterPro" id="IPR000531">
    <property type="entry name" value="Beta-barrel_TonB"/>
</dbReference>
<evidence type="ECO:0000259" key="12">
    <source>
        <dbReference type="Pfam" id="PF07715"/>
    </source>
</evidence>
<comment type="caution">
    <text evidence="13">The sequence shown here is derived from an EMBL/GenBank/DDBJ whole genome shotgun (WGS) entry which is preliminary data.</text>
</comment>
<evidence type="ECO:0000256" key="4">
    <source>
        <dbReference type="ARBA" id="ARBA00022692"/>
    </source>
</evidence>
<dbReference type="PANTHER" id="PTHR47234">
    <property type="match status" value="1"/>
</dbReference>
<dbReference type="RefSeq" id="WP_161814886.1">
    <property type="nucleotide sequence ID" value="NZ_BLJN01000006.1"/>
</dbReference>
<keyword evidence="5 9" id="KW-0798">TonB box</keyword>
<protein>
    <submittedName>
        <fullName evidence="13">TonB-dependent receptor</fullName>
    </submittedName>
</protein>
<dbReference type="InterPro" id="IPR039426">
    <property type="entry name" value="TonB-dep_rcpt-like"/>
</dbReference>
<keyword evidence="4 8" id="KW-0812">Transmembrane</keyword>
<comment type="subcellular location">
    <subcellularLocation>
        <location evidence="1 8">Cell outer membrane</location>
        <topology evidence="1 8">Multi-pass membrane protein</topology>
    </subcellularLocation>
</comment>
<keyword evidence="13" id="KW-0675">Receptor</keyword>
<sequence length="978" mass="105722">MKKRALLISSSLVTLCWTPLTTTQAADAGTPTPQLEEIVVIGSNIRNADVEQTLPVTLLDAEALRSIAPSTAEDLIQALPFSGAMEFNSSTPSPNKARGDVAAVNLRGLGSGNTLVLLNGRRLARSPAGQLIDDVPVQSVNVNVIPVGGLERVEVLRDGAAALYGSDAVAGVMNFVTDRDYEGLSLSGQFLDSEHTSQQETSVDALWGTSFNDGRTRLTVGANWFSRKAMKNSETAITASADRRALAPAGFENDAQLNNNSAGTPYGEFQAGRFLGTNFAPASVRRNGALLTTSTGIFHVQPASEAGALAPTAQNGISIDDGSQSLRYDFTANAQIVPDSDRFNLSAGFTHDFDAGVSLFADALFYRSQSENYDAEQSFDNGNAFVVVPASNYWNPFGAATLPDGSPNPNRIAGLNAPAGGLDVLVRQFRVLELGSRTIEVDSNQHHLVFGLRGDSGDWSWETAGVVSEAEHEDRQYNRASKTALVAALANSTPSALNVFGGPNVNNAATLDAIRVTEVNRFETALYSVDARASNASLFSMWGGDAGLAAGVEWRREELVEDRDPRRDGTITFIDPTFGITDGSDIAGLPAVADAKGSRNVTSAYSELALPLVGAPNRVAGVYALEMQLAARFEDYSDFGSLVKPKLSLAWRPIESLLMRASASEGFQAPNLLLTSRGETITSRSGLNDVYRSQVTGDPEDAGNGFFRQGVNQGNDLLEPEESESYAVGLEWRPFDSVELSVDRWWVETDDAIATLGYQTQLDLDASLRAAGSSNPNVIRDDFISPEDLALFADPMRNPTGRAPVGRLIQVIDPYINADRRNAEGWDLAASWRIDTDNLGRFTLRADAMHLTKIELIKGDLVLDRLRFNGNPEWKVSSSVSWNGGNFGATVFARWVSSFNEDTVNQDTTNALLTVEDWLTVDASVDYQILDSLQLRLGAKNILDEDPPIADDTNTGYFAEYHNPLGRLYYLRLQYQFQ</sequence>
<keyword evidence="3 8" id="KW-1134">Transmembrane beta strand</keyword>
<keyword evidence="2 8" id="KW-0813">Transport</keyword>
<keyword evidence="14" id="KW-1185">Reference proteome</keyword>
<evidence type="ECO:0000256" key="2">
    <source>
        <dbReference type="ARBA" id="ARBA00022448"/>
    </source>
</evidence>
<name>A0A829YJ78_9GAMM</name>
<feature type="domain" description="TonB-dependent receptor-like beta-barrel" evidence="11">
    <location>
        <begin position="440"/>
        <end position="942"/>
    </location>
</feature>
<gene>
    <name evidence="13" type="ORF">GCM10011487_52390</name>
</gene>
<keyword evidence="10" id="KW-0732">Signal</keyword>
<dbReference type="SUPFAM" id="SSF56935">
    <property type="entry name" value="Porins"/>
    <property type="match status" value="1"/>
</dbReference>
<evidence type="ECO:0000313" key="14">
    <source>
        <dbReference type="Proteomes" id="UP000445000"/>
    </source>
</evidence>
<dbReference type="InterPro" id="IPR036942">
    <property type="entry name" value="Beta-barrel_TonB_sf"/>
</dbReference>
<evidence type="ECO:0000256" key="10">
    <source>
        <dbReference type="SAM" id="SignalP"/>
    </source>
</evidence>